<keyword evidence="6" id="KW-1185">Reference proteome</keyword>
<dbReference type="Proteomes" id="UP000188729">
    <property type="component" value="Unassembled WGS sequence"/>
</dbReference>
<reference evidence="5 6" key="1">
    <citation type="submission" date="2016-11" db="EMBL/GenBank/DDBJ databases">
        <title>Genome sequence of Sphingomonas jeddahensis G39.</title>
        <authorList>
            <person name="Poehlein A."/>
            <person name="Wuebbeler J.H."/>
            <person name="Steinbuechel A."/>
            <person name="Daniel R."/>
        </authorList>
    </citation>
    <scope>NUCLEOTIDE SEQUENCE [LARGE SCALE GENOMIC DNA]</scope>
    <source>
        <strain evidence="5 6">G39</strain>
    </source>
</reference>
<evidence type="ECO:0000256" key="3">
    <source>
        <dbReference type="ARBA" id="ARBA00023163"/>
    </source>
</evidence>
<dbReference type="EMBL" id="MPSB01000011">
    <property type="protein sequence ID" value="ONF95415.1"/>
    <property type="molecule type" value="Genomic_DNA"/>
</dbReference>
<dbReference type="Pfam" id="PF00196">
    <property type="entry name" value="GerE"/>
    <property type="match status" value="1"/>
</dbReference>
<organism evidence="5 6">
    <name type="scientific">Sphingomonas jeddahensis</name>
    <dbReference type="NCBI Taxonomy" id="1915074"/>
    <lineage>
        <taxon>Bacteria</taxon>
        <taxon>Pseudomonadati</taxon>
        <taxon>Pseudomonadota</taxon>
        <taxon>Alphaproteobacteria</taxon>
        <taxon>Sphingomonadales</taxon>
        <taxon>Sphingomonadaceae</taxon>
        <taxon>Sphingomonas</taxon>
    </lineage>
</organism>
<evidence type="ECO:0000313" key="6">
    <source>
        <dbReference type="Proteomes" id="UP000188729"/>
    </source>
</evidence>
<dbReference type="PANTHER" id="PTHR44688">
    <property type="entry name" value="DNA-BINDING TRANSCRIPTIONAL ACTIVATOR DEVR_DOSR"/>
    <property type="match status" value="1"/>
</dbReference>
<dbReference type="SUPFAM" id="SSF46894">
    <property type="entry name" value="C-terminal effector domain of the bipartite response regulators"/>
    <property type="match status" value="1"/>
</dbReference>
<dbReference type="PROSITE" id="PS00622">
    <property type="entry name" value="HTH_LUXR_1"/>
    <property type="match status" value="1"/>
</dbReference>
<dbReference type="InterPro" id="IPR000792">
    <property type="entry name" value="Tscrpt_reg_LuxR_C"/>
</dbReference>
<dbReference type="Gene3D" id="1.10.10.10">
    <property type="entry name" value="Winged helix-like DNA-binding domain superfamily/Winged helix DNA-binding domain"/>
    <property type="match status" value="1"/>
</dbReference>
<dbReference type="InterPro" id="IPR036388">
    <property type="entry name" value="WH-like_DNA-bd_sf"/>
</dbReference>
<evidence type="ECO:0000259" key="4">
    <source>
        <dbReference type="PROSITE" id="PS50043"/>
    </source>
</evidence>
<sequence>MQSNMPAALSWENVDALAAEVVAIGARVDLPYVAAQSDLGDPAPMADRDGCAYAERMPWVKATPDYWRNRSLALRSSFLHAARIFAEPIWYANGRLGSWRATQLLDAIDCSSVTQEFGFTAALIAPVHLAGGQVGTVLWVATKPVDMAAIFAAHAEPMFALAFRFLAAHSELTLRRARTPPGQLSAREAQCVRWAAAGKTNAEIGTILSLSVSTVRFHLRNAAEKLGATTRARMIQIATGHGFLGPHA</sequence>
<evidence type="ECO:0000256" key="1">
    <source>
        <dbReference type="ARBA" id="ARBA00023015"/>
    </source>
</evidence>
<accession>A0A1V2ESF8</accession>
<dbReference type="PROSITE" id="PS50043">
    <property type="entry name" value="HTH_LUXR_2"/>
    <property type="match status" value="1"/>
</dbReference>
<dbReference type="STRING" id="1915074.SPHI_23120"/>
<dbReference type="GO" id="GO:0006355">
    <property type="term" value="P:regulation of DNA-templated transcription"/>
    <property type="evidence" value="ECO:0007669"/>
    <property type="project" value="InterPro"/>
</dbReference>
<dbReference type="SMART" id="SM00421">
    <property type="entry name" value="HTH_LUXR"/>
    <property type="match status" value="1"/>
</dbReference>
<evidence type="ECO:0000256" key="2">
    <source>
        <dbReference type="ARBA" id="ARBA00023125"/>
    </source>
</evidence>
<dbReference type="GO" id="GO:0003677">
    <property type="term" value="F:DNA binding"/>
    <property type="evidence" value="ECO:0007669"/>
    <property type="project" value="UniProtKB-KW"/>
</dbReference>
<dbReference type="RefSeq" id="WP_076745097.1">
    <property type="nucleotide sequence ID" value="NZ_MPSB01000011.1"/>
</dbReference>
<dbReference type="CDD" id="cd06170">
    <property type="entry name" value="LuxR_C_like"/>
    <property type="match status" value="1"/>
</dbReference>
<protein>
    <submittedName>
        <fullName evidence="5">Regulatory protein SdiA</fullName>
    </submittedName>
</protein>
<keyword evidence="1" id="KW-0805">Transcription regulation</keyword>
<dbReference type="PRINTS" id="PR00038">
    <property type="entry name" value="HTHLUXR"/>
</dbReference>
<evidence type="ECO:0000313" key="5">
    <source>
        <dbReference type="EMBL" id="ONF95415.1"/>
    </source>
</evidence>
<dbReference type="InterPro" id="IPR016032">
    <property type="entry name" value="Sig_transdc_resp-reg_C-effctor"/>
</dbReference>
<name>A0A1V2ESF8_9SPHN</name>
<proteinExistence type="predicted"/>
<gene>
    <name evidence="5" type="primary">sdiA</name>
    <name evidence="5" type="ORF">SPHI_23120</name>
</gene>
<keyword evidence="3" id="KW-0804">Transcription</keyword>
<dbReference type="PANTHER" id="PTHR44688:SF16">
    <property type="entry name" value="DNA-BINDING TRANSCRIPTIONAL ACTIVATOR DEVR_DOSR"/>
    <property type="match status" value="1"/>
</dbReference>
<keyword evidence="2" id="KW-0238">DNA-binding</keyword>
<comment type="caution">
    <text evidence="5">The sequence shown here is derived from an EMBL/GenBank/DDBJ whole genome shotgun (WGS) entry which is preliminary data.</text>
</comment>
<feature type="domain" description="HTH luxR-type" evidence="4">
    <location>
        <begin position="177"/>
        <end position="242"/>
    </location>
</feature>
<dbReference type="AlphaFoldDB" id="A0A1V2ESF8"/>